<dbReference type="PRINTS" id="PR00505">
    <property type="entry name" value="D12N6MTFRASE"/>
</dbReference>
<feature type="binding site" evidence="4">
    <location>
        <position position="222"/>
    </location>
    <ligand>
        <name>S-adenosyl-L-methionine</name>
        <dbReference type="ChEBI" id="CHEBI:59789"/>
    </ligand>
</feature>
<dbReference type="AlphaFoldDB" id="A0A2V4RKC2"/>
<sequence length="313" mass="35941">MTKAVQAAKRGRRVSPIYLDEDEQSQQSNVIHMRGRRRRRIVFGWYGGKFSHLEWLLPLLPECHHYCEPFAGSGAVLINRAPASVETYNDIDGDVVNFFRVLRDRHEELVRAIALTPFSREEYHQAIHGDTSGISDVERARRFYIKARQTRTGLAQTASLGRWANCKDTSRAGMSGVVSRWLGGVDALDEIAQRLIRVQIENRPAVDIIRLYDSSRTLFYCDPPYLHATRGDAKAYGFEMDETQHRAFAETVNNCKGMVAVSGYDHPLMDELFQTGRWYKTMGPDKTIHSTKGRRSEVLWTNYDPKPQKRLFE</sequence>
<dbReference type="GO" id="GO:0009307">
    <property type="term" value="P:DNA restriction-modification system"/>
    <property type="evidence" value="ECO:0007669"/>
    <property type="project" value="InterPro"/>
</dbReference>
<evidence type="ECO:0000256" key="3">
    <source>
        <dbReference type="ARBA" id="ARBA00022691"/>
    </source>
</evidence>
<feature type="binding site" evidence="4">
    <location>
        <position position="90"/>
    </location>
    <ligand>
        <name>S-adenosyl-L-methionine</name>
        <dbReference type="ChEBI" id="CHEBI:59789"/>
    </ligand>
</feature>
<dbReference type="GO" id="GO:0032259">
    <property type="term" value="P:methylation"/>
    <property type="evidence" value="ECO:0007669"/>
    <property type="project" value="UniProtKB-KW"/>
</dbReference>
<evidence type="ECO:0000313" key="6">
    <source>
        <dbReference type="Proteomes" id="UP000247371"/>
    </source>
</evidence>
<feature type="binding site" evidence="4">
    <location>
        <position position="49"/>
    </location>
    <ligand>
        <name>S-adenosyl-L-methionine</name>
        <dbReference type="ChEBI" id="CHEBI:59789"/>
    </ligand>
</feature>
<dbReference type="Proteomes" id="UP000247371">
    <property type="component" value="Unassembled WGS sequence"/>
</dbReference>
<name>A0A2V4RKC2_9PROT</name>
<evidence type="ECO:0000256" key="2">
    <source>
        <dbReference type="ARBA" id="ARBA00022679"/>
    </source>
</evidence>
<dbReference type="InterPro" id="IPR012263">
    <property type="entry name" value="M_m6A_EcoRV"/>
</dbReference>
<keyword evidence="2 5" id="KW-0808">Transferase</keyword>
<dbReference type="EMBL" id="NKUB01000011">
    <property type="protein sequence ID" value="PYD69454.1"/>
    <property type="molecule type" value="Genomic_DNA"/>
</dbReference>
<protein>
    <submittedName>
        <fullName evidence="5">DNA methyltransferase</fullName>
    </submittedName>
</protein>
<dbReference type="SUPFAM" id="SSF53335">
    <property type="entry name" value="S-adenosyl-L-methionine-dependent methyltransferases"/>
    <property type="match status" value="1"/>
</dbReference>
<proteinExistence type="predicted"/>
<dbReference type="InterPro" id="IPR029063">
    <property type="entry name" value="SAM-dependent_MTases_sf"/>
</dbReference>
<evidence type="ECO:0000256" key="1">
    <source>
        <dbReference type="ARBA" id="ARBA00022603"/>
    </source>
</evidence>
<feature type="binding site" evidence="4">
    <location>
        <position position="45"/>
    </location>
    <ligand>
        <name>S-adenosyl-L-methionine</name>
        <dbReference type="ChEBI" id="CHEBI:59789"/>
    </ligand>
</feature>
<keyword evidence="3" id="KW-0949">S-adenosyl-L-methionine</keyword>
<dbReference type="PANTHER" id="PTHR30481:SF4">
    <property type="entry name" value="SITE-SPECIFIC DNA-METHYLTRANSFERASE (ADENINE-SPECIFIC)"/>
    <property type="match status" value="1"/>
</dbReference>
<evidence type="ECO:0000256" key="4">
    <source>
        <dbReference type="PIRSR" id="PIRSR000398-1"/>
    </source>
</evidence>
<reference evidence="5 6" key="1">
    <citation type="submission" date="2017-07" db="EMBL/GenBank/DDBJ databases">
        <title>A draft genome sequence of Komagataeibacter swingsii LMG 22125.</title>
        <authorList>
            <person name="Skraban J."/>
            <person name="Cleenwerck I."/>
            <person name="Vandamme P."/>
            <person name="Trcek J."/>
        </authorList>
    </citation>
    <scope>NUCLEOTIDE SEQUENCE [LARGE SCALE GENOMIC DNA]</scope>
    <source>
        <strain evidence="5 6">LMG 22125</strain>
    </source>
</reference>
<dbReference type="GO" id="GO:0043565">
    <property type="term" value="F:sequence-specific DNA binding"/>
    <property type="evidence" value="ECO:0007669"/>
    <property type="project" value="TreeGrafter"/>
</dbReference>
<evidence type="ECO:0000313" key="5">
    <source>
        <dbReference type="EMBL" id="PYD69454.1"/>
    </source>
</evidence>
<dbReference type="GO" id="GO:0006298">
    <property type="term" value="P:mismatch repair"/>
    <property type="evidence" value="ECO:0007669"/>
    <property type="project" value="TreeGrafter"/>
</dbReference>
<organism evidence="5 6">
    <name type="scientific">Komagataeibacter swingsii</name>
    <dbReference type="NCBI Taxonomy" id="215220"/>
    <lineage>
        <taxon>Bacteria</taxon>
        <taxon>Pseudomonadati</taxon>
        <taxon>Pseudomonadota</taxon>
        <taxon>Alphaproteobacteria</taxon>
        <taxon>Acetobacterales</taxon>
        <taxon>Acetobacteraceae</taxon>
        <taxon>Komagataeibacter</taxon>
    </lineage>
</organism>
<dbReference type="Gene3D" id="3.40.50.150">
    <property type="entry name" value="Vaccinia Virus protein VP39"/>
    <property type="match status" value="2"/>
</dbReference>
<comment type="caution">
    <text evidence="5">The sequence shown here is derived from an EMBL/GenBank/DDBJ whole genome shotgun (WGS) entry which is preliminary data.</text>
</comment>
<keyword evidence="1 5" id="KW-0489">Methyltransferase</keyword>
<accession>A0A2V4RKC2</accession>
<dbReference type="GO" id="GO:0009007">
    <property type="term" value="F:site-specific DNA-methyltransferase (adenine-specific) activity"/>
    <property type="evidence" value="ECO:0007669"/>
    <property type="project" value="UniProtKB-EC"/>
</dbReference>
<dbReference type="RefSeq" id="WP_110557056.1">
    <property type="nucleotide sequence ID" value="NZ_NKUB01000011.1"/>
</dbReference>
<dbReference type="Pfam" id="PF02086">
    <property type="entry name" value="MethyltransfD12"/>
    <property type="match status" value="1"/>
</dbReference>
<dbReference type="PIRSF" id="PIRSF000398">
    <property type="entry name" value="M_m6A_EcoRV"/>
    <property type="match status" value="1"/>
</dbReference>
<dbReference type="PANTHER" id="PTHR30481">
    <property type="entry name" value="DNA ADENINE METHYLASE"/>
    <property type="match status" value="1"/>
</dbReference>
<gene>
    <name evidence="5" type="ORF">CFR76_09920</name>
</gene>
<dbReference type="GO" id="GO:1904047">
    <property type="term" value="F:S-adenosyl-L-methionine binding"/>
    <property type="evidence" value="ECO:0007669"/>
    <property type="project" value="TreeGrafter"/>
</dbReference>
<dbReference type="InterPro" id="IPR012327">
    <property type="entry name" value="MeTrfase_D12"/>
</dbReference>
<keyword evidence="6" id="KW-1185">Reference proteome</keyword>